<evidence type="ECO:0000256" key="2">
    <source>
        <dbReference type="ARBA" id="ARBA00022857"/>
    </source>
</evidence>
<dbReference type="PANTHER" id="PTHR43669">
    <property type="entry name" value="5-KETO-D-GLUCONATE 5-REDUCTASE"/>
    <property type="match status" value="1"/>
</dbReference>
<dbReference type="GO" id="GO:0016491">
    <property type="term" value="F:oxidoreductase activity"/>
    <property type="evidence" value="ECO:0007669"/>
    <property type="project" value="UniProtKB-KW"/>
</dbReference>
<comment type="similarity">
    <text evidence="1">Belongs to the short-chain dehydrogenases/reductases (SDR) family.</text>
</comment>
<dbReference type="PROSITE" id="PS00061">
    <property type="entry name" value="ADH_SHORT"/>
    <property type="match status" value="1"/>
</dbReference>
<reference evidence="4" key="1">
    <citation type="submission" date="2019-10" db="EMBL/GenBank/DDBJ databases">
        <authorList>
            <person name="Nor Muhammad N."/>
        </authorList>
    </citation>
    <scope>NUCLEOTIDE SEQUENCE</scope>
</reference>
<organism evidence="4">
    <name type="scientific">Ganoderma boninense</name>
    <dbReference type="NCBI Taxonomy" id="34458"/>
    <lineage>
        <taxon>Eukaryota</taxon>
        <taxon>Fungi</taxon>
        <taxon>Dikarya</taxon>
        <taxon>Basidiomycota</taxon>
        <taxon>Agaricomycotina</taxon>
        <taxon>Agaricomycetes</taxon>
        <taxon>Polyporales</taxon>
        <taxon>Polyporaceae</taxon>
        <taxon>Ganoderma</taxon>
    </lineage>
</organism>
<evidence type="ECO:0000256" key="3">
    <source>
        <dbReference type="ARBA" id="ARBA00023002"/>
    </source>
</evidence>
<dbReference type="InterPro" id="IPR002347">
    <property type="entry name" value="SDR_fam"/>
</dbReference>
<sequence length="266" mass="29707">MPGIKDANCVLVLGATAGLGRSLALAIHDLETKPTVIVAGRRQERLDELAAKSERIKTTRVDINTHHDNLKQFVHDILSQYPQLDAIMLSSGIQHIFDFKKPDTIDFKLIDDEFNTNYVSIIKLIVLFLPHFLNRNLEGKPSFIIPITSALGVVPKADLPNYSATKASLHSWAISLRAQLKGTIVHVMEILPPLVESELHDHQGLTPALSKIWMPLDQFTNLTMECLIRGDPEIAVGFAATFFDKFEKGKREQVEQNIDKVPTKSV</sequence>
<dbReference type="Gene3D" id="3.40.50.720">
    <property type="entry name" value="NAD(P)-binding Rossmann-like Domain"/>
    <property type="match status" value="1"/>
</dbReference>
<dbReference type="InterPro" id="IPR036291">
    <property type="entry name" value="NAD(P)-bd_dom_sf"/>
</dbReference>
<dbReference type="PRINTS" id="PR00081">
    <property type="entry name" value="GDHRDH"/>
</dbReference>
<dbReference type="Pfam" id="PF00106">
    <property type="entry name" value="adh_short"/>
    <property type="match status" value="1"/>
</dbReference>
<dbReference type="SUPFAM" id="SSF51735">
    <property type="entry name" value="NAD(P)-binding Rossmann-fold domains"/>
    <property type="match status" value="1"/>
</dbReference>
<proteinExistence type="inferred from homology"/>
<dbReference type="AlphaFoldDB" id="A0A5K1JTU9"/>
<dbReference type="InterPro" id="IPR020904">
    <property type="entry name" value="Sc_DH/Rdtase_CS"/>
</dbReference>
<dbReference type="PANTHER" id="PTHR43669:SF3">
    <property type="entry name" value="ALCOHOL DEHYDROGENASE, PUTATIVE (AFU_ORTHOLOGUE AFUA_3G03445)-RELATED"/>
    <property type="match status" value="1"/>
</dbReference>
<accession>A0A5K1JTU9</accession>
<keyword evidence="2" id="KW-0521">NADP</keyword>
<gene>
    <name evidence="4" type="primary">A0A0J9WWZ9</name>
</gene>
<evidence type="ECO:0000256" key="1">
    <source>
        <dbReference type="ARBA" id="ARBA00006484"/>
    </source>
</evidence>
<dbReference type="EMBL" id="LR723850">
    <property type="protein sequence ID" value="VWO94223.1"/>
    <property type="molecule type" value="Genomic_DNA"/>
</dbReference>
<protein>
    <submittedName>
        <fullName evidence="4">3-oxoacyl-reductase</fullName>
    </submittedName>
</protein>
<evidence type="ECO:0000313" key="4">
    <source>
        <dbReference type="EMBL" id="VWO94223.1"/>
    </source>
</evidence>
<keyword evidence="3" id="KW-0560">Oxidoreductase</keyword>
<name>A0A5K1JTU9_9APHY</name>